<dbReference type="Pfam" id="PF13641">
    <property type="entry name" value="Glyco_tranf_2_3"/>
    <property type="match status" value="1"/>
</dbReference>
<dbReference type="AlphaFoldDB" id="A0A140L9M8"/>
<feature type="transmembrane region" description="Helical" evidence="4">
    <location>
        <begin position="303"/>
        <end position="323"/>
    </location>
</feature>
<dbReference type="GO" id="GO:0016757">
    <property type="term" value="F:glycosyltransferase activity"/>
    <property type="evidence" value="ECO:0007669"/>
    <property type="project" value="UniProtKB-KW"/>
</dbReference>
<proteinExistence type="inferred from homology"/>
<evidence type="ECO:0000256" key="2">
    <source>
        <dbReference type="ARBA" id="ARBA00022676"/>
    </source>
</evidence>
<dbReference type="CDD" id="cd06423">
    <property type="entry name" value="CESA_like"/>
    <property type="match status" value="1"/>
</dbReference>
<accession>A0A140L9M8</accession>
<keyword evidence="6" id="KW-1185">Reference proteome</keyword>
<evidence type="ECO:0000313" key="6">
    <source>
        <dbReference type="Proteomes" id="UP000070427"/>
    </source>
</evidence>
<feature type="transmembrane region" description="Helical" evidence="4">
    <location>
        <begin position="335"/>
        <end position="355"/>
    </location>
</feature>
<evidence type="ECO:0000313" key="5">
    <source>
        <dbReference type="EMBL" id="KXG77253.1"/>
    </source>
</evidence>
<organism evidence="5 6">
    <name type="scientific">Fervidicola ferrireducens</name>
    <dbReference type="NCBI Taxonomy" id="520764"/>
    <lineage>
        <taxon>Bacteria</taxon>
        <taxon>Bacillati</taxon>
        <taxon>Bacillota</taxon>
        <taxon>Clostridia</taxon>
        <taxon>Thermosediminibacterales</taxon>
        <taxon>Thermosediminibacteraceae</taxon>
        <taxon>Fervidicola</taxon>
    </lineage>
</organism>
<dbReference type="PATRIC" id="fig|520764.3.peg.1324"/>
<dbReference type="Proteomes" id="UP000070427">
    <property type="component" value="Unassembled WGS sequence"/>
</dbReference>
<dbReference type="PANTHER" id="PTHR43630:SF1">
    <property type="entry name" value="POLY-BETA-1,6-N-ACETYL-D-GLUCOSAMINE SYNTHASE"/>
    <property type="match status" value="1"/>
</dbReference>
<feature type="transmembrane region" description="Helical" evidence="4">
    <location>
        <begin position="361"/>
        <end position="383"/>
    </location>
</feature>
<dbReference type="EMBL" id="LOED01000013">
    <property type="protein sequence ID" value="KXG77253.1"/>
    <property type="molecule type" value="Genomic_DNA"/>
</dbReference>
<dbReference type="InParanoid" id="A0A140L9M8"/>
<keyword evidence="3 5" id="KW-0808">Transferase</keyword>
<comment type="similarity">
    <text evidence="1">Belongs to the glycosyltransferase 2 family.</text>
</comment>
<name>A0A140L9M8_9FIRM</name>
<gene>
    <name evidence="5" type="ORF">AN618_12820</name>
</gene>
<comment type="caution">
    <text evidence="5">The sequence shown here is derived from an EMBL/GenBank/DDBJ whole genome shotgun (WGS) entry which is preliminary data.</text>
</comment>
<dbReference type="PANTHER" id="PTHR43630">
    <property type="entry name" value="POLY-BETA-1,6-N-ACETYL-D-GLUCOSAMINE SYNTHASE"/>
    <property type="match status" value="1"/>
</dbReference>
<dbReference type="FunCoup" id="A0A140L9M8">
    <property type="interactions" value="154"/>
</dbReference>
<dbReference type="Gene3D" id="3.90.550.10">
    <property type="entry name" value="Spore Coat Polysaccharide Biosynthesis Protein SpsA, Chain A"/>
    <property type="match status" value="1"/>
</dbReference>
<keyword evidence="4" id="KW-1133">Transmembrane helix</keyword>
<dbReference type="InterPro" id="IPR029044">
    <property type="entry name" value="Nucleotide-diphossugar_trans"/>
</dbReference>
<dbReference type="SUPFAM" id="SSF53448">
    <property type="entry name" value="Nucleotide-diphospho-sugar transferases"/>
    <property type="match status" value="1"/>
</dbReference>
<evidence type="ECO:0000256" key="1">
    <source>
        <dbReference type="ARBA" id="ARBA00006739"/>
    </source>
</evidence>
<evidence type="ECO:0000256" key="4">
    <source>
        <dbReference type="SAM" id="Phobius"/>
    </source>
</evidence>
<sequence>MLSKIIIFIAISFWLLIFYYSVLTTSGLIFRIRKENDVKNNLEEYPSVDILIPAHNEDKVLFETLDSMANLIYPGELKIYVLNDNSTDQTGDIADYFSKLYKNIFHVKVPPGFPKGKARVLNYGLSISEGEMVIVFDADNQPQPDAVLKLVTKTLENKRYAGAVGYVRTINMYKNFLTRMIGIEFLVFQLLMQCGRWQLFKLGSLTGTNMLVKRKVLKEIGGWDPYALAEDAELTMRITAKGYLLPIVPDSITWEQEPETYKVWLRQRTRWMLGNLYIVSKLIREKTLRRNANIVNAVQLISIYHLFVAMVLVSDIWFAMGILGRINVDYKIPLLIIWFESWWVYVVQLIASIVIDKEINVGNIIISMLMYFTYAQLWILLLIRAHLTQLKNRLQSKDSSTFIVWDKTVRF</sequence>
<keyword evidence="4" id="KW-0472">Membrane</keyword>
<reference evidence="5 6" key="1">
    <citation type="submission" date="2015-12" db="EMBL/GenBank/DDBJ databases">
        <title>Draft genome sequnece of Fervidicola ferrireducens strain Y170.</title>
        <authorList>
            <person name="Patel B.K."/>
        </authorList>
    </citation>
    <scope>NUCLEOTIDE SEQUENCE [LARGE SCALE GENOMIC DNA]</scope>
    <source>
        <strain evidence="5 6">Y170</strain>
    </source>
</reference>
<keyword evidence="4" id="KW-0812">Transmembrane</keyword>
<keyword evidence="2 5" id="KW-0328">Glycosyltransferase</keyword>
<dbReference type="STRING" id="520764.AN618_12820"/>
<dbReference type="EC" id="2.4.1.-" evidence="5"/>
<feature type="transmembrane region" description="Helical" evidence="4">
    <location>
        <begin position="6"/>
        <end position="30"/>
    </location>
</feature>
<evidence type="ECO:0000256" key="3">
    <source>
        <dbReference type="ARBA" id="ARBA00022679"/>
    </source>
</evidence>
<protein>
    <submittedName>
        <fullName evidence="5">Beta-monoglucosyldiacylglycerol synthase</fullName>
        <ecNumber evidence="5">2.4.1.-</ecNumber>
    </submittedName>
</protein>
<dbReference type="RefSeq" id="WP_187694890.1">
    <property type="nucleotide sequence ID" value="NZ_LOED01000013.1"/>
</dbReference>